<keyword evidence="11 14" id="KW-0472">Membrane</keyword>
<evidence type="ECO:0000256" key="3">
    <source>
        <dbReference type="ARBA" id="ARBA00022448"/>
    </source>
</evidence>
<dbReference type="Pfam" id="PF10551">
    <property type="entry name" value="MULE"/>
    <property type="match status" value="1"/>
</dbReference>
<feature type="domain" description="SWIM-type" evidence="15">
    <location>
        <begin position="1539"/>
        <end position="1571"/>
    </location>
</feature>
<dbReference type="NCBIfam" id="TIGR00728">
    <property type="entry name" value="OPT_sfam"/>
    <property type="match status" value="1"/>
</dbReference>
<dbReference type="InterPro" id="IPR007527">
    <property type="entry name" value="Znf_SWIM"/>
</dbReference>
<dbReference type="InterPro" id="IPR004813">
    <property type="entry name" value="OPT"/>
</dbReference>
<dbReference type="InterPro" id="IPR006564">
    <property type="entry name" value="Znf_PMZ"/>
</dbReference>
<keyword evidence="17" id="KW-1185">Reference proteome</keyword>
<feature type="transmembrane region" description="Helical" evidence="14">
    <location>
        <begin position="603"/>
        <end position="624"/>
    </location>
</feature>
<dbReference type="InterPro" id="IPR018289">
    <property type="entry name" value="MULE_transposase_dom"/>
</dbReference>
<dbReference type="PROSITE" id="PS50966">
    <property type="entry name" value="ZF_SWIM"/>
    <property type="match status" value="1"/>
</dbReference>
<keyword evidence="7" id="KW-0862">Zinc</keyword>
<keyword evidence="4 14" id="KW-0812">Transmembrane</keyword>
<dbReference type="SMART" id="SM00575">
    <property type="entry name" value="ZnF_PMZ"/>
    <property type="match status" value="1"/>
</dbReference>
<dbReference type="Pfam" id="PF04434">
    <property type="entry name" value="SWIM"/>
    <property type="match status" value="1"/>
</dbReference>
<feature type="transmembrane region" description="Helical" evidence="14">
    <location>
        <begin position="684"/>
        <end position="705"/>
    </location>
</feature>
<evidence type="ECO:0000256" key="12">
    <source>
        <dbReference type="PROSITE-ProRule" id="PRU00325"/>
    </source>
</evidence>
<feature type="region of interest" description="Disordered" evidence="13">
    <location>
        <begin position="1"/>
        <end position="26"/>
    </location>
</feature>
<feature type="transmembrane region" description="Helical" evidence="14">
    <location>
        <begin position="655"/>
        <end position="672"/>
    </location>
</feature>
<feature type="transmembrane region" description="Helical" evidence="14">
    <location>
        <begin position="77"/>
        <end position="101"/>
    </location>
</feature>
<dbReference type="NCBIfam" id="TIGR00727">
    <property type="entry name" value="ISP4_OPT"/>
    <property type="match status" value="1"/>
</dbReference>
<comment type="caution">
    <text evidence="16">The sequence shown here is derived from an EMBL/GenBank/DDBJ whole genome shotgun (WGS) entry which is preliminary data.</text>
</comment>
<accession>A0A8J5ETC0</accession>
<evidence type="ECO:0000256" key="1">
    <source>
        <dbReference type="ARBA" id="ARBA00004141"/>
    </source>
</evidence>
<evidence type="ECO:0000256" key="13">
    <source>
        <dbReference type="SAM" id="MobiDB-lite"/>
    </source>
</evidence>
<sequence length="1672" mass="191057">MAASVSDNNPQKSNDEVEIKDDSPIEQVRMTVPTTDDPSLPCLTIRTWILGVFSCVLLSFVNQFFSYRTNQLSISSVCVQILALPIGRWMARVLPPAIIRIPLLNWSFSLNPGPFNMKEHVLLTIIASAGAGGDYAVGIVTIVKAFYHRGINVMAAVLLTQTTQLLGFGWAGLFRKFLVDSPYMWWPANLIQVSLFRALNEEERRPKGGVTRLQFFLICMACSFCYYVVPNYFFPTITCISILCFIWKDSITIHQIGSGMSGLGVGAIAFDWATAAMIGSPIAAPIFVLFNVLAGYVILVYIIMPLCYWNNLYDGRRFTLLSSHLFERSGKPYDLSRVLDTKTFTLNVEEYENYSRIYISTFFAMAYGIGFATLTATLSHVFLFDGQYMLKLWRQATSKANVNFLDVHGRIMKANYAAVPQWWFHLLLVVVTALSIYTCEGFGRALQLPYWGLFLAMAMAFVFTLPVGIITATTNTTPGLNIITEMVIGYIMPGKPLANVVFKTYGYMSMSQAITFLSDFKLGYYMKIPPRSMFVAQLAGSVIANASYFWTAWWLLTDVPHICDTNQLPDDTPWTCPSDSVFFSASVIWGVVGPARMFGPGSIYAGLNYFFLLGLLAPAVVYLFHRLFPEKKWIPLINFPVIFGSSGSMPPNKAINYNCWFIVGFVVNYWVFKHHKQWWGRYAYVMSAALDAGTSFMGVVAFFALGNYNIYSVNWTCTAATVTATLSHVFLFDGQYMLKLWRQATSKANVNFLDVHGRIMKANYAAVPQWWVVWLISMVLERPIPVSLFWGAKIEYENDSIKHGQSISNATIVIEHKLSYDELVDEICQQVGVDRKHFKLNIILDYEQNGKSRSTLITNDKSLQILFYLAQTVTDFWADIYVEMEEIPQSSIQQEELLPTEHTSMVALLNNFMGSMSHVGSSNGFVELNYVPSLISKPTIQMTVGENINMGPPLPSQDFVELPHVESPMYDTMIPFPLPPEVQLDDEARSSEYSQSSEDSGDILSIPMDDDSPDDGDCDTHLNCGEIPPYNERVMHFMNDIGEENDDDNVDREDAVHIDIWSESKNQIRLGMLFDSKSQLRKAVTLWSISQNREFKVVESRINTWVAKCKVAPSDIDSNTGPENYRSPCLWCIRAVHKKTHKMWQITQWVNMHNCLGSISGNNNRNLTSAIIASHIIHQIEVNPGYPVKNVQADIKQSLHVDISYKKAWHGRRKAIEIVYGNWESNFAGLPSYIAALEHSNPNTIVNWHHHPSSTENVKVFKYIFWAFGPAIDAFHMCRPVISVDGTHLRGAYKGKMLIAVSKDANNRILPVAYAIVDEETIASWCWFFEQFRYYVAQDRQLCVISDRHHGIIHAMSNLEEWKEPIAYHRFCLRHVRSNFMTKFKNVTLKHYCWAIGSTTQRRKFNRFRRQIRALDPTAWQYLRDIGIRRWSLAYDGNHRWGCLTTNTSESLNNVLRGARLLPIKACIDLSFHRTVQLFQRYKQVAHHCNTALPPHHWSKFMEAERHAQGHHIDEFNYTDGVYKIVTRRQLNGKGGHVHTVLYYEKDCTCGKWQMHRFPCSHAIAVCRHRGDNAIDLVDEVHTTKTYMAQYSGKFYPIHHKDYWTNPGWEIQADYSRLINHGRGRRRESRIQNEMDLRHPDEPRRCGRCHQTGHNRRNCQNTHPRVDNEVDS</sequence>
<evidence type="ECO:0000256" key="2">
    <source>
        <dbReference type="ARBA" id="ARBA00005484"/>
    </source>
</evidence>
<feature type="compositionally biased region" description="Basic residues" evidence="13">
    <location>
        <begin position="1648"/>
        <end position="1657"/>
    </location>
</feature>
<organism evidence="16 17">
    <name type="scientific">Zingiber officinale</name>
    <name type="common">Ginger</name>
    <name type="synonym">Amomum zingiber</name>
    <dbReference type="NCBI Taxonomy" id="94328"/>
    <lineage>
        <taxon>Eukaryota</taxon>
        <taxon>Viridiplantae</taxon>
        <taxon>Streptophyta</taxon>
        <taxon>Embryophyta</taxon>
        <taxon>Tracheophyta</taxon>
        <taxon>Spermatophyta</taxon>
        <taxon>Magnoliopsida</taxon>
        <taxon>Liliopsida</taxon>
        <taxon>Zingiberales</taxon>
        <taxon>Zingiberaceae</taxon>
        <taxon>Zingiber</taxon>
    </lineage>
</organism>
<feature type="transmembrane region" description="Helical" evidence="14">
    <location>
        <begin position="534"/>
        <end position="556"/>
    </location>
</feature>
<dbReference type="Pfam" id="PF03169">
    <property type="entry name" value="OPT"/>
    <property type="match status" value="1"/>
</dbReference>
<comment type="subcellular location">
    <subcellularLocation>
        <location evidence="1">Membrane</location>
        <topology evidence="1">Multi-pass membrane protein</topology>
    </subcellularLocation>
</comment>
<dbReference type="PANTHER" id="PTHR22601">
    <property type="entry name" value="ISP4 LIKE PROTEIN"/>
    <property type="match status" value="1"/>
</dbReference>
<reference evidence="16 17" key="1">
    <citation type="submission" date="2020-08" db="EMBL/GenBank/DDBJ databases">
        <title>Plant Genome Project.</title>
        <authorList>
            <person name="Zhang R.-G."/>
        </authorList>
    </citation>
    <scope>NUCLEOTIDE SEQUENCE [LARGE SCALE GENOMIC DNA]</scope>
    <source>
        <tissue evidence="16">Rhizome</tissue>
    </source>
</reference>
<feature type="transmembrane region" description="Helical" evidence="14">
    <location>
        <begin position="263"/>
        <end position="282"/>
    </location>
</feature>
<name>A0A8J5ETC0_ZINOF</name>
<evidence type="ECO:0000313" key="17">
    <source>
        <dbReference type="Proteomes" id="UP000734854"/>
    </source>
</evidence>
<evidence type="ECO:0000256" key="14">
    <source>
        <dbReference type="SAM" id="Phobius"/>
    </source>
</evidence>
<proteinExistence type="inferred from homology"/>
<dbReference type="EMBL" id="JACMSC010000022">
    <property type="protein sequence ID" value="KAG6467922.1"/>
    <property type="molecule type" value="Genomic_DNA"/>
</dbReference>
<feature type="compositionally biased region" description="Polar residues" evidence="13">
    <location>
        <begin position="1"/>
        <end position="12"/>
    </location>
</feature>
<dbReference type="GO" id="GO:0016020">
    <property type="term" value="C:membrane"/>
    <property type="evidence" value="ECO:0007669"/>
    <property type="project" value="UniProtKB-SubCell"/>
</dbReference>
<feature type="region of interest" description="Disordered" evidence="13">
    <location>
        <begin position="987"/>
        <end position="1015"/>
    </location>
</feature>
<evidence type="ECO:0000313" key="16">
    <source>
        <dbReference type="EMBL" id="KAG6467922.1"/>
    </source>
</evidence>
<protein>
    <recommendedName>
        <fullName evidence="15">SWIM-type domain-containing protein</fullName>
    </recommendedName>
</protein>
<evidence type="ECO:0000256" key="9">
    <source>
        <dbReference type="ARBA" id="ARBA00022927"/>
    </source>
</evidence>
<feature type="transmembrane region" description="Helical" evidence="14">
    <location>
        <begin position="150"/>
        <end position="171"/>
    </location>
</feature>
<feature type="transmembrane region" description="Helical" evidence="14">
    <location>
        <begin position="211"/>
        <end position="229"/>
    </location>
</feature>
<feature type="transmembrane region" description="Helical" evidence="14">
    <location>
        <begin position="711"/>
        <end position="732"/>
    </location>
</feature>
<feature type="transmembrane region" description="Helical" evidence="14">
    <location>
        <begin position="288"/>
        <end position="309"/>
    </location>
</feature>
<evidence type="ECO:0000256" key="5">
    <source>
        <dbReference type="ARBA" id="ARBA00022723"/>
    </source>
</evidence>
<dbReference type="GO" id="GO:0035673">
    <property type="term" value="F:oligopeptide transmembrane transporter activity"/>
    <property type="evidence" value="ECO:0007669"/>
    <property type="project" value="InterPro"/>
</dbReference>
<keyword evidence="9" id="KW-0653">Protein transport</keyword>
<gene>
    <name evidence="16" type="ORF">ZIOFF_072487</name>
</gene>
<feature type="region of interest" description="Disordered" evidence="13">
    <location>
        <begin position="1648"/>
        <end position="1672"/>
    </location>
</feature>
<dbReference type="InterPro" id="IPR004648">
    <property type="entry name" value="Oligpept_transpt"/>
</dbReference>
<keyword evidence="8" id="KW-0571">Peptide transport</keyword>
<evidence type="ECO:0000256" key="8">
    <source>
        <dbReference type="ARBA" id="ARBA00022856"/>
    </source>
</evidence>
<keyword evidence="3" id="KW-0813">Transport</keyword>
<dbReference type="GO" id="GO:0015031">
    <property type="term" value="P:protein transport"/>
    <property type="evidence" value="ECO:0007669"/>
    <property type="project" value="UniProtKB-KW"/>
</dbReference>
<evidence type="ECO:0000256" key="11">
    <source>
        <dbReference type="ARBA" id="ARBA00023136"/>
    </source>
</evidence>
<evidence type="ECO:0000256" key="7">
    <source>
        <dbReference type="ARBA" id="ARBA00022833"/>
    </source>
</evidence>
<dbReference type="Proteomes" id="UP000734854">
    <property type="component" value="Unassembled WGS sequence"/>
</dbReference>
<evidence type="ECO:0000256" key="4">
    <source>
        <dbReference type="ARBA" id="ARBA00022692"/>
    </source>
</evidence>
<keyword evidence="10 14" id="KW-1133">Transmembrane helix</keyword>
<keyword evidence="5" id="KW-0479">Metal-binding</keyword>
<keyword evidence="6 12" id="KW-0863">Zinc-finger</keyword>
<evidence type="ECO:0000256" key="6">
    <source>
        <dbReference type="ARBA" id="ARBA00022771"/>
    </source>
</evidence>
<dbReference type="GO" id="GO:0008270">
    <property type="term" value="F:zinc ion binding"/>
    <property type="evidence" value="ECO:0007669"/>
    <property type="project" value="UniProtKB-KW"/>
</dbReference>
<comment type="similarity">
    <text evidence="2">Belongs to the oligopeptide OPT transporter (TC 2.A.67.1) family.</text>
</comment>
<feature type="transmembrane region" description="Helical" evidence="14">
    <location>
        <begin position="362"/>
        <end position="384"/>
    </location>
</feature>
<feature type="transmembrane region" description="Helical" evidence="14">
    <location>
        <begin position="422"/>
        <end position="439"/>
    </location>
</feature>
<evidence type="ECO:0000256" key="10">
    <source>
        <dbReference type="ARBA" id="ARBA00022989"/>
    </source>
</evidence>
<feature type="compositionally biased region" description="Low complexity" evidence="13">
    <location>
        <begin position="991"/>
        <end position="1007"/>
    </location>
</feature>
<feature type="transmembrane region" description="Helical" evidence="14">
    <location>
        <begin position="121"/>
        <end position="143"/>
    </location>
</feature>
<evidence type="ECO:0000259" key="15">
    <source>
        <dbReference type="PROSITE" id="PS50966"/>
    </source>
</evidence>
<feature type="compositionally biased region" description="Basic and acidic residues" evidence="13">
    <location>
        <begin position="13"/>
        <end position="23"/>
    </location>
</feature>
<feature type="transmembrane region" description="Helical" evidence="14">
    <location>
        <begin position="45"/>
        <end position="65"/>
    </location>
</feature>
<feature type="transmembrane region" description="Helical" evidence="14">
    <location>
        <begin position="451"/>
        <end position="472"/>
    </location>
</feature>